<keyword evidence="3" id="KW-1185">Reference proteome</keyword>
<dbReference type="OrthoDB" id="3061698at2759"/>
<protein>
    <submittedName>
        <fullName evidence="2">Uncharacterized protein</fullName>
    </submittedName>
</protein>
<evidence type="ECO:0000313" key="2">
    <source>
        <dbReference type="EMBL" id="TEB30736.1"/>
    </source>
</evidence>
<evidence type="ECO:0000313" key="3">
    <source>
        <dbReference type="Proteomes" id="UP000298030"/>
    </source>
</evidence>
<feature type="region of interest" description="Disordered" evidence="1">
    <location>
        <begin position="274"/>
        <end position="321"/>
    </location>
</feature>
<dbReference type="AlphaFoldDB" id="A0A4Y7T983"/>
<organism evidence="2 3">
    <name type="scientific">Coprinellus micaceus</name>
    <name type="common">Glistening ink-cap mushroom</name>
    <name type="synonym">Coprinus micaceus</name>
    <dbReference type="NCBI Taxonomy" id="71717"/>
    <lineage>
        <taxon>Eukaryota</taxon>
        <taxon>Fungi</taxon>
        <taxon>Dikarya</taxon>
        <taxon>Basidiomycota</taxon>
        <taxon>Agaricomycotina</taxon>
        <taxon>Agaricomycetes</taxon>
        <taxon>Agaricomycetidae</taxon>
        <taxon>Agaricales</taxon>
        <taxon>Agaricineae</taxon>
        <taxon>Psathyrellaceae</taxon>
        <taxon>Coprinellus</taxon>
    </lineage>
</organism>
<name>A0A4Y7T983_COPMI</name>
<sequence>MTPVRRIFFRLEWSKSSKKRKGTMVKQPKPSTSQGTLGSISEQSHPDAMMTSPPRTPERIHPFRTQRGTFTSSGDRVYPPMLTRIATTSTTATPLRRPARLAIQQEDPSFDAVVVTTLPNYPFCCHEDLLSMSREGLFSVARMLNGRLPMTSQIPVGEWVPETVVRERIEVLVGIRPPVPMAPKAVKCAQTLSVAMDVDVEDGDGAEDSREGILPSPPSSPLALREKRRGSTRLAVLPSRVPRRRAYVQGSNGLNEDQAMNVIEDICISPRRFLEPLDEESEPSSEGGATARRYEDSDTDASIASSDLLDEHSAKRRKVSDDGRYARVFSRRASFGPRSPSALGSPSRSPLQQHQSHQPPLQFKFSVRRKPVMQALDELGVKAAPSPSIMVSASDSIDMLFNGGLMSPPASHLAN</sequence>
<gene>
    <name evidence="2" type="ORF">FA13DRAFT_1710036</name>
</gene>
<feature type="region of interest" description="Disordered" evidence="1">
    <location>
        <begin position="335"/>
        <end position="362"/>
    </location>
</feature>
<evidence type="ECO:0000256" key="1">
    <source>
        <dbReference type="SAM" id="MobiDB-lite"/>
    </source>
</evidence>
<reference evidence="2 3" key="1">
    <citation type="journal article" date="2019" name="Nat. Ecol. Evol.">
        <title>Megaphylogeny resolves global patterns of mushroom evolution.</title>
        <authorList>
            <person name="Varga T."/>
            <person name="Krizsan K."/>
            <person name="Foldi C."/>
            <person name="Dima B."/>
            <person name="Sanchez-Garcia M."/>
            <person name="Sanchez-Ramirez S."/>
            <person name="Szollosi G.J."/>
            <person name="Szarkandi J.G."/>
            <person name="Papp V."/>
            <person name="Albert L."/>
            <person name="Andreopoulos W."/>
            <person name="Angelini C."/>
            <person name="Antonin V."/>
            <person name="Barry K.W."/>
            <person name="Bougher N.L."/>
            <person name="Buchanan P."/>
            <person name="Buyck B."/>
            <person name="Bense V."/>
            <person name="Catcheside P."/>
            <person name="Chovatia M."/>
            <person name="Cooper J."/>
            <person name="Damon W."/>
            <person name="Desjardin D."/>
            <person name="Finy P."/>
            <person name="Geml J."/>
            <person name="Haridas S."/>
            <person name="Hughes K."/>
            <person name="Justo A."/>
            <person name="Karasinski D."/>
            <person name="Kautmanova I."/>
            <person name="Kiss B."/>
            <person name="Kocsube S."/>
            <person name="Kotiranta H."/>
            <person name="LaButti K.M."/>
            <person name="Lechner B.E."/>
            <person name="Liimatainen K."/>
            <person name="Lipzen A."/>
            <person name="Lukacs Z."/>
            <person name="Mihaltcheva S."/>
            <person name="Morgado L.N."/>
            <person name="Niskanen T."/>
            <person name="Noordeloos M.E."/>
            <person name="Ohm R.A."/>
            <person name="Ortiz-Santana B."/>
            <person name="Ovrebo C."/>
            <person name="Racz N."/>
            <person name="Riley R."/>
            <person name="Savchenko A."/>
            <person name="Shiryaev A."/>
            <person name="Soop K."/>
            <person name="Spirin V."/>
            <person name="Szebenyi C."/>
            <person name="Tomsovsky M."/>
            <person name="Tulloss R.E."/>
            <person name="Uehling J."/>
            <person name="Grigoriev I.V."/>
            <person name="Vagvolgyi C."/>
            <person name="Papp T."/>
            <person name="Martin F.M."/>
            <person name="Miettinen O."/>
            <person name="Hibbett D.S."/>
            <person name="Nagy L.G."/>
        </authorList>
    </citation>
    <scope>NUCLEOTIDE SEQUENCE [LARGE SCALE GENOMIC DNA]</scope>
    <source>
        <strain evidence="2 3">FP101781</strain>
    </source>
</reference>
<comment type="caution">
    <text evidence="2">The sequence shown here is derived from an EMBL/GenBank/DDBJ whole genome shotgun (WGS) entry which is preliminary data.</text>
</comment>
<feature type="region of interest" description="Disordered" evidence="1">
    <location>
        <begin position="18"/>
        <end position="77"/>
    </location>
</feature>
<dbReference type="EMBL" id="QPFP01000021">
    <property type="protein sequence ID" value="TEB30736.1"/>
    <property type="molecule type" value="Genomic_DNA"/>
</dbReference>
<feature type="compositionally biased region" description="Basic and acidic residues" evidence="1">
    <location>
        <begin position="309"/>
        <end position="321"/>
    </location>
</feature>
<proteinExistence type="predicted"/>
<feature type="compositionally biased region" description="Polar residues" evidence="1">
    <location>
        <begin position="29"/>
        <end position="43"/>
    </location>
</feature>
<feature type="compositionally biased region" description="Low complexity" evidence="1">
    <location>
        <begin position="345"/>
        <end position="362"/>
    </location>
</feature>
<dbReference type="Proteomes" id="UP000298030">
    <property type="component" value="Unassembled WGS sequence"/>
</dbReference>
<feature type="region of interest" description="Disordered" evidence="1">
    <location>
        <begin position="202"/>
        <end position="229"/>
    </location>
</feature>
<accession>A0A4Y7T983</accession>